<dbReference type="EMBL" id="JACYXZ010000001">
    <property type="protein sequence ID" value="MBD8868737.1"/>
    <property type="molecule type" value="Genomic_DNA"/>
</dbReference>
<evidence type="ECO:0008006" key="5">
    <source>
        <dbReference type="Google" id="ProtNLM"/>
    </source>
</evidence>
<feature type="signal peptide" evidence="2">
    <location>
        <begin position="1"/>
        <end position="34"/>
    </location>
</feature>
<evidence type="ECO:0000313" key="3">
    <source>
        <dbReference type="EMBL" id="MBD8868737.1"/>
    </source>
</evidence>
<evidence type="ECO:0000313" key="4">
    <source>
        <dbReference type="Proteomes" id="UP000616839"/>
    </source>
</evidence>
<gene>
    <name evidence="3" type="ORF">IE331_03770</name>
</gene>
<dbReference type="RefSeq" id="WP_192140607.1">
    <property type="nucleotide sequence ID" value="NZ_JACYXZ010000001.1"/>
</dbReference>
<dbReference type="Proteomes" id="UP000616839">
    <property type="component" value="Unassembled WGS sequence"/>
</dbReference>
<name>A0A927K1P8_9ACTN</name>
<evidence type="ECO:0000256" key="2">
    <source>
        <dbReference type="SAM" id="SignalP"/>
    </source>
</evidence>
<sequence length="158" mass="16250">MPLRSTTSTTSTTSATSIMAATALLALTVLGGCAAQDDEASPTETASAPAGSSGPDGTEESPTPEQTPEEPEALTLEITISGGEVTPNGKRVEVGVGEPVRLRIDSDVAGELHAHATPEQEVSFGAGTSQRTLRFGQPGVVDLELHEPARVVAQFEVR</sequence>
<reference evidence="3" key="1">
    <citation type="submission" date="2020-09" db="EMBL/GenBank/DDBJ databases">
        <title>Nocardioides sp. strain MJB4 16S ribosomal RNA gene Genome sequencing and assembly.</title>
        <authorList>
            <person name="Kim I."/>
        </authorList>
    </citation>
    <scope>NUCLEOTIDE SEQUENCE</scope>
    <source>
        <strain evidence="3">MJB4</strain>
    </source>
</reference>
<feature type="region of interest" description="Disordered" evidence="1">
    <location>
        <begin position="36"/>
        <end position="72"/>
    </location>
</feature>
<keyword evidence="4" id="KW-1185">Reference proteome</keyword>
<evidence type="ECO:0000256" key="1">
    <source>
        <dbReference type="SAM" id="MobiDB-lite"/>
    </source>
</evidence>
<comment type="caution">
    <text evidence="3">The sequence shown here is derived from an EMBL/GenBank/DDBJ whole genome shotgun (WGS) entry which is preliminary data.</text>
</comment>
<organism evidence="3 4">
    <name type="scientific">Nocardioides donggukensis</name>
    <dbReference type="NCBI Taxonomy" id="2774019"/>
    <lineage>
        <taxon>Bacteria</taxon>
        <taxon>Bacillati</taxon>
        <taxon>Actinomycetota</taxon>
        <taxon>Actinomycetes</taxon>
        <taxon>Propionibacteriales</taxon>
        <taxon>Nocardioidaceae</taxon>
        <taxon>Nocardioides</taxon>
    </lineage>
</organism>
<accession>A0A927K1P8</accession>
<keyword evidence="2" id="KW-0732">Signal</keyword>
<dbReference type="PROSITE" id="PS51257">
    <property type="entry name" value="PROKAR_LIPOPROTEIN"/>
    <property type="match status" value="1"/>
</dbReference>
<proteinExistence type="predicted"/>
<dbReference type="AlphaFoldDB" id="A0A927K1P8"/>
<protein>
    <recommendedName>
        <fullName evidence="5">EfeO-type cupredoxin-like domain-containing protein</fullName>
    </recommendedName>
</protein>
<feature type="chain" id="PRO_5038714043" description="EfeO-type cupredoxin-like domain-containing protein" evidence="2">
    <location>
        <begin position="35"/>
        <end position="158"/>
    </location>
</feature>